<organism evidence="1 2">
    <name type="scientific">Choristoneura fumiferana</name>
    <name type="common">Spruce budworm moth</name>
    <name type="synonym">Archips fumiferana</name>
    <dbReference type="NCBI Taxonomy" id="7141"/>
    <lineage>
        <taxon>Eukaryota</taxon>
        <taxon>Metazoa</taxon>
        <taxon>Ecdysozoa</taxon>
        <taxon>Arthropoda</taxon>
        <taxon>Hexapoda</taxon>
        <taxon>Insecta</taxon>
        <taxon>Pterygota</taxon>
        <taxon>Neoptera</taxon>
        <taxon>Endopterygota</taxon>
        <taxon>Lepidoptera</taxon>
        <taxon>Glossata</taxon>
        <taxon>Ditrysia</taxon>
        <taxon>Tortricoidea</taxon>
        <taxon>Tortricidae</taxon>
        <taxon>Tortricinae</taxon>
        <taxon>Choristoneura</taxon>
    </lineage>
</organism>
<dbReference type="Proteomes" id="UP001064048">
    <property type="component" value="Chromosome 2"/>
</dbReference>
<reference evidence="1 2" key="1">
    <citation type="journal article" date="2022" name="Genome Biol. Evol.">
        <title>The Spruce Budworm Genome: Reconstructing the Evolutionary History of Antifreeze Proteins.</title>
        <authorList>
            <person name="Beliveau C."/>
            <person name="Gagne P."/>
            <person name="Picq S."/>
            <person name="Vernygora O."/>
            <person name="Keeling C.I."/>
            <person name="Pinkney K."/>
            <person name="Doucet D."/>
            <person name="Wen F."/>
            <person name="Johnston J.S."/>
            <person name="Maaroufi H."/>
            <person name="Boyle B."/>
            <person name="Laroche J."/>
            <person name="Dewar K."/>
            <person name="Juretic N."/>
            <person name="Blackburn G."/>
            <person name="Nisole A."/>
            <person name="Brunet B."/>
            <person name="Brandao M."/>
            <person name="Lumley L."/>
            <person name="Duan J."/>
            <person name="Quan G."/>
            <person name="Lucarotti C.J."/>
            <person name="Roe A.D."/>
            <person name="Sperling F.A.H."/>
            <person name="Levesque R.C."/>
            <person name="Cusson M."/>
        </authorList>
    </citation>
    <scope>NUCLEOTIDE SEQUENCE [LARGE SCALE GENOMIC DNA]</scope>
    <source>
        <strain evidence="1">Glfc:IPQL:Cfum</strain>
    </source>
</reference>
<comment type="caution">
    <text evidence="1">The sequence shown here is derived from an EMBL/GenBank/DDBJ whole genome shotgun (WGS) entry which is preliminary data.</text>
</comment>
<sequence length="200" mass="21462">MDGDMKKPILATNANRRAKLGYVKYASLIILTLQNAILGLSMRYARTRDVEMFSSAAAVLMAECVKFIICTGLVMQESGSMKIGALSIYSTVILNLRDTLRVCVPSFLYIVQNNLLYVSASNLDAATYQWGALALLAGGIALVQLSSSDTPAKLTTSHLPAQSKIIGFGAALGACFISGFAGIYFEKVLKESDISVSIFI</sequence>
<gene>
    <name evidence="1" type="ORF">MSG28_001565</name>
</gene>
<proteinExistence type="predicted"/>
<evidence type="ECO:0000313" key="2">
    <source>
        <dbReference type="Proteomes" id="UP001064048"/>
    </source>
</evidence>
<keyword evidence="2" id="KW-1185">Reference proteome</keyword>
<evidence type="ECO:0000313" key="1">
    <source>
        <dbReference type="EMBL" id="KAI8440174.1"/>
    </source>
</evidence>
<protein>
    <submittedName>
        <fullName evidence="1">Uncharacterized protein</fullName>
    </submittedName>
</protein>
<accession>A0ACC0KUY1</accession>
<dbReference type="EMBL" id="CM046102">
    <property type="protein sequence ID" value="KAI8440174.1"/>
    <property type="molecule type" value="Genomic_DNA"/>
</dbReference>
<name>A0ACC0KUY1_CHOFU</name>